<dbReference type="AlphaFoldDB" id="A0A3P8H851"/>
<keyword evidence="3" id="KW-1185">Reference proteome</keyword>
<name>A0A3P8H851_9TREM</name>
<sequence length="223" mass="26037">MNPYSIDDIERTIIDEDLSINPYYVSILESIEKLVRKEKNQTIDSSEIINPINIINDHLNINELNRIQLLKEQLQQLRKADHLSDIDYLHINQNDDSSVVFYFDLHGHCTKRGCFLYGNWLENENKMVDNVLYALLVGVNSIYFDFDSCNFSLRNMYQKDRKGTSTKEGAGRVALWKHLGLTHCYTVECNYNSGNIQSYQRSNQDPVNHNVYCLNFDTVRDIN</sequence>
<reference evidence="2 3" key="1">
    <citation type="submission" date="2018-11" db="EMBL/GenBank/DDBJ databases">
        <authorList>
            <consortium name="Pathogen Informatics"/>
        </authorList>
    </citation>
    <scope>NUCLEOTIDE SEQUENCE [LARGE SCALE GENOMIC DNA]</scope>
    <source>
        <strain>Denwood</strain>
        <strain evidence="3">Zambia</strain>
    </source>
</reference>
<dbReference type="InterPro" id="IPR050821">
    <property type="entry name" value="Cytosolic_carboxypeptidase"/>
</dbReference>
<evidence type="ECO:0000313" key="3">
    <source>
        <dbReference type="Proteomes" id="UP000269396"/>
    </source>
</evidence>
<evidence type="ECO:0000256" key="1">
    <source>
        <dbReference type="ARBA" id="ARBA00001947"/>
    </source>
</evidence>
<dbReference type="Gene3D" id="3.40.630.10">
    <property type="entry name" value="Zn peptidases"/>
    <property type="match status" value="1"/>
</dbReference>
<dbReference type="PANTHER" id="PTHR12756">
    <property type="entry name" value="CYTOSOLIC CARBOXYPEPTIDASE"/>
    <property type="match status" value="1"/>
</dbReference>
<evidence type="ECO:0000313" key="2">
    <source>
        <dbReference type="EMBL" id="VDP78694.1"/>
    </source>
</evidence>
<proteinExistence type="predicted"/>
<protein>
    <recommendedName>
        <fullName evidence="4">Peptidase_M14 domain-containing protein</fullName>
    </recommendedName>
</protein>
<gene>
    <name evidence="2" type="ORF">SMTD_LOCUS19039</name>
</gene>
<evidence type="ECO:0008006" key="4">
    <source>
        <dbReference type="Google" id="ProtNLM"/>
    </source>
</evidence>
<dbReference type="SUPFAM" id="SSF53187">
    <property type="entry name" value="Zn-dependent exopeptidases"/>
    <property type="match status" value="1"/>
</dbReference>
<accession>A0A3P8H851</accession>
<comment type="cofactor">
    <cofactor evidence="1">
        <name>Zn(2+)</name>
        <dbReference type="ChEBI" id="CHEBI:29105"/>
    </cofactor>
</comment>
<dbReference type="Proteomes" id="UP000269396">
    <property type="component" value="Unassembled WGS sequence"/>
</dbReference>
<dbReference type="EMBL" id="UZAL01041559">
    <property type="protein sequence ID" value="VDP78694.1"/>
    <property type="molecule type" value="Genomic_DNA"/>
</dbReference>
<organism evidence="2 3">
    <name type="scientific">Schistosoma mattheei</name>
    <dbReference type="NCBI Taxonomy" id="31246"/>
    <lineage>
        <taxon>Eukaryota</taxon>
        <taxon>Metazoa</taxon>
        <taxon>Spiralia</taxon>
        <taxon>Lophotrochozoa</taxon>
        <taxon>Platyhelminthes</taxon>
        <taxon>Trematoda</taxon>
        <taxon>Digenea</taxon>
        <taxon>Strigeidida</taxon>
        <taxon>Schistosomatoidea</taxon>
        <taxon>Schistosomatidae</taxon>
        <taxon>Schistosoma</taxon>
    </lineage>
</organism>
<dbReference type="PANTHER" id="PTHR12756:SF12">
    <property type="entry name" value="CYTOSOLIC CARBOXYPEPTIDASE-LIKE PROTEIN 5"/>
    <property type="match status" value="1"/>
</dbReference>